<dbReference type="AlphaFoldDB" id="A0A940IHS7"/>
<reference evidence="7" key="1">
    <citation type="submission" date="2020-10" db="EMBL/GenBank/DDBJ databases">
        <authorList>
            <person name="Gilroy R."/>
        </authorList>
    </citation>
    <scope>NUCLEOTIDE SEQUENCE</scope>
    <source>
        <strain evidence="7">G3-8215</strain>
    </source>
</reference>
<dbReference type="Gene3D" id="2.40.30.170">
    <property type="match status" value="1"/>
</dbReference>
<evidence type="ECO:0000259" key="6">
    <source>
        <dbReference type="Pfam" id="PF25967"/>
    </source>
</evidence>
<evidence type="ECO:0000256" key="5">
    <source>
        <dbReference type="SAM" id="Phobius"/>
    </source>
</evidence>
<dbReference type="InterPro" id="IPR058627">
    <property type="entry name" value="MdtA-like_C"/>
</dbReference>
<feature type="coiled-coil region" evidence="4">
    <location>
        <begin position="211"/>
        <end position="238"/>
    </location>
</feature>
<protein>
    <submittedName>
        <fullName evidence="7">Efflux RND transporter periplasmic adaptor subunit</fullName>
    </submittedName>
</protein>
<gene>
    <name evidence="7" type="ORF">IAB75_02760</name>
</gene>
<feature type="domain" description="Multidrug resistance protein MdtA-like C-terminal permuted SH3" evidence="6">
    <location>
        <begin position="348"/>
        <end position="406"/>
    </location>
</feature>
<reference evidence="7" key="2">
    <citation type="journal article" date="2021" name="PeerJ">
        <title>Extensive microbial diversity within the chicken gut microbiome revealed by metagenomics and culture.</title>
        <authorList>
            <person name="Gilroy R."/>
            <person name="Ravi A."/>
            <person name="Getino M."/>
            <person name="Pursley I."/>
            <person name="Horton D.L."/>
            <person name="Alikhan N.F."/>
            <person name="Baker D."/>
            <person name="Gharbi K."/>
            <person name="Hall N."/>
            <person name="Watson M."/>
            <person name="Adriaenssens E.M."/>
            <person name="Foster-Nyarko E."/>
            <person name="Jarju S."/>
            <person name="Secka A."/>
            <person name="Antonio M."/>
            <person name="Oren A."/>
            <person name="Chaudhuri R.R."/>
            <person name="La Ragione R."/>
            <person name="Hildebrand F."/>
            <person name="Pallen M.J."/>
        </authorList>
    </citation>
    <scope>NUCLEOTIDE SEQUENCE</scope>
    <source>
        <strain evidence="7">G3-8215</strain>
    </source>
</reference>
<name>A0A940IHS7_9BACT</name>
<evidence type="ECO:0000313" key="7">
    <source>
        <dbReference type="EMBL" id="MBO8483025.1"/>
    </source>
</evidence>
<dbReference type="Gene3D" id="2.40.50.100">
    <property type="match status" value="1"/>
</dbReference>
<comment type="caution">
    <text evidence="7">The sequence shown here is derived from an EMBL/GenBank/DDBJ whole genome shotgun (WGS) entry which is preliminary data.</text>
</comment>
<evidence type="ECO:0000256" key="1">
    <source>
        <dbReference type="ARBA" id="ARBA00004196"/>
    </source>
</evidence>
<dbReference type="PANTHER" id="PTHR32347:SF23">
    <property type="entry name" value="BLL5650 PROTEIN"/>
    <property type="match status" value="1"/>
</dbReference>
<dbReference type="Proteomes" id="UP000725002">
    <property type="component" value="Unassembled WGS sequence"/>
</dbReference>
<keyword evidence="5" id="KW-1133">Transmembrane helix</keyword>
<dbReference type="PANTHER" id="PTHR32347">
    <property type="entry name" value="EFFLUX SYSTEM COMPONENT YKNX-RELATED"/>
    <property type="match status" value="1"/>
</dbReference>
<comment type="subcellular location">
    <subcellularLocation>
        <location evidence="1">Cell envelope</location>
    </subcellularLocation>
</comment>
<dbReference type="InterPro" id="IPR050465">
    <property type="entry name" value="UPF0194_transport"/>
</dbReference>
<organism evidence="7 8">
    <name type="scientific">Candidatus Cryptobacteroides avicola</name>
    <dbReference type="NCBI Taxonomy" id="2840757"/>
    <lineage>
        <taxon>Bacteria</taxon>
        <taxon>Pseudomonadati</taxon>
        <taxon>Bacteroidota</taxon>
        <taxon>Bacteroidia</taxon>
        <taxon>Bacteroidales</taxon>
        <taxon>Candidatus Cryptobacteroides</taxon>
    </lineage>
</organism>
<evidence type="ECO:0000256" key="2">
    <source>
        <dbReference type="ARBA" id="ARBA00009477"/>
    </source>
</evidence>
<feature type="transmembrane region" description="Helical" evidence="5">
    <location>
        <begin position="20"/>
        <end position="37"/>
    </location>
</feature>
<dbReference type="Gene3D" id="1.10.287.470">
    <property type="entry name" value="Helix hairpin bin"/>
    <property type="match status" value="1"/>
</dbReference>
<keyword evidence="3 4" id="KW-0175">Coiled coil</keyword>
<dbReference type="SUPFAM" id="SSF111369">
    <property type="entry name" value="HlyD-like secretion proteins"/>
    <property type="match status" value="1"/>
</dbReference>
<proteinExistence type="inferred from homology"/>
<sequence length="419" mass="48418">MDRKIEKTTGWRVAFTKRALPYWGGALFLALVLWLVFRDNSSTLRVDGQTLTIGNVTEGEFNDYIRISGQVQPMTTIQISPLEGGVVEEIIREEGSQVKKGDEILRMSNENLDLQILNSEAELAEKENLLRNTMISMEQEKLSVRQEKLQLQMEVRRNKRAYEQQKALYDEKLIAREEWLKAEEDYLLSLDKLELVKNKEIQDSLYRTVQIEQMQESLDNMKINMQMIRKRKDNLTIKAPIDGELGLLDAVLGQSIASGTRIGQINDLSSYKIEAQIDEHYIDRVTAGLEAVFERQNESFHAVIRKVYPEVREGKFKADFKFSGEQPENIRTGQTYYMNLQLGLPEEAVLIPRGTFYQYTGGKWIYVLSPDGSRAAKREIRIGRQNPQYYEVEEGLQPGEKVIISNYETFRDNDILILK</sequence>
<dbReference type="Gene3D" id="2.40.420.20">
    <property type="match status" value="1"/>
</dbReference>
<comment type="similarity">
    <text evidence="2">Belongs to the membrane fusion protein (MFP) (TC 8.A.1) family.</text>
</comment>
<dbReference type="EMBL" id="JADILV010000021">
    <property type="protein sequence ID" value="MBO8483025.1"/>
    <property type="molecule type" value="Genomic_DNA"/>
</dbReference>
<evidence type="ECO:0000256" key="4">
    <source>
        <dbReference type="SAM" id="Coils"/>
    </source>
</evidence>
<evidence type="ECO:0000313" key="8">
    <source>
        <dbReference type="Proteomes" id="UP000725002"/>
    </source>
</evidence>
<dbReference type="Pfam" id="PF25967">
    <property type="entry name" value="RND-MFP_C"/>
    <property type="match status" value="1"/>
</dbReference>
<keyword evidence="5" id="KW-0472">Membrane</keyword>
<dbReference type="GO" id="GO:0016020">
    <property type="term" value="C:membrane"/>
    <property type="evidence" value="ECO:0007669"/>
    <property type="project" value="InterPro"/>
</dbReference>
<dbReference type="GO" id="GO:0030313">
    <property type="term" value="C:cell envelope"/>
    <property type="evidence" value="ECO:0007669"/>
    <property type="project" value="UniProtKB-SubCell"/>
</dbReference>
<keyword evidence="5" id="KW-0812">Transmembrane</keyword>
<dbReference type="NCBIfam" id="TIGR01730">
    <property type="entry name" value="RND_mfp"/>
    <property type="match status" value="1"/>
</dbReference>
<dbReference type="InterPro" id="IPR006143">
    <property type="entry name" value="RND_pump_MFP"/>
</dbReference>
<accession>A0A940IHS7</accession>
<dbReference type="GO" id="GO:0022857">
    <property type="term" value="F:transmembrane transporter activity"/>
    <property type="evidence" value="ECO:0007669"/>
    <property type="project" value="InterPro"/>
</dbReference>
<evidence type="ECO:0000256" key="3">
    <source>
        <dbReference type="ARBA" id="ARBA00023054"/>
    </source>
</evidence>